<comment type="caution">
    <text evidence="9">The sequence shown here is derived from an EMBL/GenBank/DDBJ whole genome shotgun (WGS) entry which is preliminary data.</text>
</comment>
<comment type="similarity">
    <text evidence="3">Belongs to the Nudix hydrolase family.</text>
</comment>
<keyword evidence="7" id="KW-0464">Manganese</keyword>
<protein>
    <submittedName>
        <fullName evidence="9">Nucleoside diphosphate-linked moiety X motif 19</fullName>
    </submittedName>
</protein>
<keyword evidence="5" id="KW-0378">Hydrolase</keyword>
<dbReference type="InterPro" id="IPR039121">
    <property type="entry name" value="NUDT19"/>
</dbReference>
<dbReference type="GO" id="GO:0016818">
    <property type="term" value="F:hydrolase activity, acting on acid anhydrides, in phosphorus-containing anhydrides"/>
    <property type="evidence" value="ECO:0007669"/>
    <property type="project" value="InterPro"/>
</dbReference>
<organism evidence="9 10">
    <name type="scientific">Cryptotermes secundus</name>
    <dbReference type="NCBI Taxonomy" id="105785"/>
    <lineage>
        <taxon>Eukaryota</taxon>
        <taxon>Metazoa</taxon>
        <taxon>Ecdysozoa</taxon>
        <taxon>Arthropoda</taxon>
        <taxon>Hexapoda</taxon>
        <taxon>Insecta</taxon>
        <taxon>Pterygota</taxon>
        <taxon>Neoptera</taxon>
        <taxon>Polyneoptera</taxon>
        <taxon>Dictyoptera</taxon>
        <taxon>Blattodea</taxon>
        <taxon>Blattoidea</taxon>
        <taxon>Termitoidae</taxon>
        <taxon>Kalotermitidae</taxon>
        <taxon>Cryptotermitinae</taxon>
        <taxon>Cryptotermes</taxon>
    </lineage>
</organism>
<evidence type="ECO:0000256" key="7">
    <source>
        <dbReference type="ARBA" id="ARBA00023211"/>
    </source>
</evidence>
<dbReference type="FunCoup" id="A0A2J7PZQ0">
    <property type="interactions" value="235"/>
</dbReference>
<dbReference type="PROSITE" id="PS51462">
    <property type="entry name" value="NUDIX"/>
    <property type="match status" value="1"/>
</dbReference>
<dbReference type="InterPro" id="IPR000086">
    <property type="entry name" value="NUDIX_hydrolase_dom"/>
</dbReference>
<dbReference type="GO" id="GO:0005739">
    <property type="term" value="C:mitochondrion"/>
    <property type="evidence" value="ECO:0007669"/>
    <property type="project" value="TreeGrafter"/>
</dbReference>
<evidence type="ECO:0000256" key="6">
    <source>
        <dbReference type="ARBA" id="ARBA00022842"/>
    </source>
</evidence>
<dbReference type="InParanoid" id="A0A2J7PZQ0"/>
<evidence type="ECO:0000259" key="8">
    <source>
        <dbReference type="PROSITE" id="PS51462"/>
    </source>
</evidence>
<reference evidence="9 10" key="1">
    <citation type="submission" date="2017-12" db="EMBL/GenBank/DDBJ databases">
        <title>Hemimetabolous genomes reveal molecular basis of termite eusociality.</title>
        <authorList>
            <person name="Harrison M.C."/>
            <person name="Jongepier E."/>
            <person name="Robertson H.M."/>
            <person name="Arning N."/>
            <person name="Bitard-Feildel T."/>
            <person name="Chao H."/>
            <person name="Childers C.P."/>
            <person name="Dinh H."/>
            <person name="Doddapaneni H."/>
            <person name="Dugan S."/>
            <person name="Gowin J."/>
            <person name="Greiner C."/>
            <person name="Han Y."/>
            <person name="Hu H."/>
            <person name="Hughes D.S.T."/>
            <person name="Huylmans A.-K."/>
            <person name="Kemena C."/>
            <person name="Kremer L.P.M."/>
            <person name="Lee S.L."/>
            <person name="Lopez-Ezquerra A."/>
            <person name="Mallet L."/>
            <person name="Monroy-Kuhn J.M."/>
            <person name="Moser A."/>
            <person name="Murali S.C."/>
            <person name="Muzny D.M."/>
            <person name="Otani S."/>
            <person name="Piulachs M.-D."/>
            <person name="Poelchau M."/>
            <person name="Qu J."/>
            <person name="Schaub F."/>
            <person name="Wada-Katsumata A."/>
            <person name="Worley K.C."/>
            <person name="Xie Q."/>
            <person name="Ylla G."/>
            <person name="Poulsen M."/>
            <person name="Gibbs R.A."/>
            <person name="Schal C."/>
            <person name="Richards S."/>
            <person name="Belles X."/>
            <person name="Korb J."/>
            <person name="Bornberg-Bauer E."/>
        </authorList>
    </citation>
    <scope>NUCLEOTIDE SEQUENCE [LARGE SCALE GENOMIC DNA]</scope>
    <source>
        <tissue evidence="9">Whole body</tissue>
    </source>
</reference>
<evidence type="ECO:0000256" key="1">
    <source>
        <dbReference type="ARBA" id="ARBA00001936"/>
    </source>
</evidence>
<dbReference type="Proteomes" id="UP000235965">
    <property type="component" value="Unassembled WGS sequence"/>
</dbReference>
<sequence length="377" mass="43625">MLQQMSKFWKEASSVIIVGKISFPKNGIGFPVLNSPNKNAVNIDKIKSERLCAPNFKVLLLKRSSKSSFMPNGYVFPGGNVDVADSSTEWRDLFDEYGFGKYVSGPDIRKFSKINIFESQRKDEISRSVSLRITGIRETFEESGVLLCKSRRAHSLTRPSKWASYLSGHEIQKWQKKVQENASEFISLCRNFECFPDIWSLQEWSNWLTPNDSPKRFNTIFFLVALDQMPTAFSSSSEIDELKWSTPEEVLDYCNKQKVLLPLPQFYELSRLINFDCIEELADFAVQRNSTGSELWMAVRIQTLDGEVFLLPGDDMYPHEPKFAPDSVQKVENTIMEYRRQSHKLHRLERNKEYNTRLIVSNIKPCENHILPYVAPF</sequence>
<evidence type="ECO:0000256" key="5">
    <source>
        <dbReference type="ARBA" id="ARBA00022801"/>
    </source>
</evidence>
<dbReference type="GO" id="GO:0046872">
    <property type="term" value="F:metal ion binding"/>
    <property type="evidence" value="ECO:0007669"/>
    <property type="project" value="UniProtKB-KW"/>
</dbReference>
<dbReference type="PANTHER" id="PTHR12318">
    <property type="entry name" value="TESTOSTERONE-REGULATED PROTEIN RP2"/>
    <property type="match status" value="1"/>
</dbReference>
<evidence type="ECO:0000313" key="10">
    <source>
        <dbReference type="Proteomes" id="UP000235965"/>
    </source>
</evidence>
<dbReference type="CDD" id="cd18870">
    <property type="entry name" value="NUDIX_AcylCoAdiphos_Nudt19"/>
    <property type="match status" value="1"/>
</dbReference>
<evidence type="ECO:0000256" key="3">
    <source>
        <dbReference type="ARBA" id="ARBA00005582"/>
    </source>
</evidence>
<keyword evidence="10" id="KW-1185">Reference proteome</keyword>
<dbReference type="AlphaFoldDB" id="A0A2J7PZQ0"/>
<evidence type="ECO:0000256" key="2">
    <source>
        <dbReference type="ARBA" id="ARBA00001946"/>
    </source>
</evidence>
<gene>
    <name evidence="9" type="primary">nudt19</name>
    <name evidence="9" type="ORF">B7P43_G08437</name>
</gene>
<dbReference type="OrthoDB" id="1695362at2759"/>
<comment type="cofactor">
    <cofactor evidence="2">
        <name>Mg(2+)</name>
        <dbReference type="ChEBI" id="CHEBI:18420"/>
    </cofactor>
</comment>
<dbReference type="PANTHER" id="PTHR12318:SF0">
    <property type="entry name" value="ACYL-COENZYME A DIPHOSPHATASE NUDT19"/>
    <property type="match status" value="1"/>
</dbReference>
<dbReference type="STRING" id="105785.A0A2J7PZQ0"/>
<dbReference type="SUPFAM" id="SSF55811">
    <property type="entry name" value="Nudix"/>
    <property type="match status" value="1"/>
</dbReference>
<name>A0A2J7PZQ0_9NEOP</name>
<feature type="domain" description="Nudix hydrolase" evidence="8">
    <location>
        <begin position="36"/>
        <end position="267"/>
    </location>
</feature>
<evidence type="ECO:0000256" key="4">
    <source>
        <dbReference type="ARBA" id="ARBA00022723"/>
    </source>
</evidence>
<comment type="cofactor">
    <cofactor evidence="1">
        <name>Mn(2+)</name>
        <dbReference type="ChEBI" id="CHEBI:29035"/>
    </cofactor>
</comment>
<evidence type="ECO:0000313" key="9">
    <source>
        <dbReference type="EMBL" id="PNF21814.1"/>
    </source>
</evidence>
<dbReference type="InterPro" id="IPR015797">
    <property type="entry name" value="NUDIX_hydrolase-like_dom_sf"/>
</dbReference>
<dbReference type="EMBL" id="NEVH01020333">
    <property type="protein sequence ID" value="PNF21814.1"/>
    <property type="molecule type" value="Genomic_DNA"/>
</dbReference>
<dbReference type="Gene3D" id="3.90.79.10">
    <property type="entry name" value="Nucleoside Triphosphate Pyrophosphohydrolase"/>
    <property type="match status" value="1"/>
</dbReference>
<proteinExistence type="inferred from homology"/>
<keyword evidence="6" id="KW-0460">Magnesium</keyword>
<keyword evidence="4" id="KW-0479">Metal-binding</keyword>
<accession>A0A2J7PZQ0</accession>